<accession>A0A098G2J6</accession>
<dbReference type="Pfam" id="PF13231">
    <property type="entry name" value="PMT_2"/>
    <property type="match status" value="1"/>
</dbReference>
<feature type="transmembrane region" description="Helical" evidence="8">
    <location>
        <begin position="140"/>
        <end position="161"/>
    </location>
</feature>
<dbReference type="PANTHER" id="PTHR33908:SF11">
    <property type="entry name" value="MEMBRANE PROTEIN"/>
    <property type="match status" value="1"/>
</dbReference>
<feature type="domain" description="Glycosyltransferase RgtA/B/C/D-like" evidence="9">
    <location>
        <begin position="31"/>
        <end position="191"/>
    </location>
</feature>
<keyword evidence="11" id="KW-1185">Reference proteome</keyword>
<dbReference type="AlphaFoldDB" id="A0A098G2J6"/>
<dbReference type="PANTHER" id="PTHR33908">
    <property type="entry name" value="MANNOSYLTRANSFERASE YKCB-RELATED"/>
    <property type="match status" value="1"/>
</dbReference>
<reference evidence="11" key="1">
    <citation type="submission" date="2014-09" db="EMBL/GenBank/DDBJ databases">
        <authorList>
            <person name="Gomez-Valero L."/>
        </authorList>
    </citation>
    <scope>NUCLEOTIDE SEQUENCE [LARGE SCALE GENOMIC DNA]</scope>
    <source>
        <strain evidence="11">ATCC700992</strain>
    </source>
</reference>
<feature type="transmembrane region" description="Helical" evidence="8">
    <location>
        <begin position="223"/>
        <end position="245"/>
    </location>
</feature>
<keyword evidence="6 8" id="KW-1133">Transmembrane helix</keyword>
<dbReference type="Proteomes" id="UP000032430">
    <property type="component" value="Chromosome I"/>
</dbReference>
<dbReference type="HOGENOM" id="CLU_038808_1_0_6"/>
<dbReference type="InterPro" id="IPR038731">
    <property type="entry name" value="RgtA/B/C-like"/>
</dbReference>
<organism evidence="10 11">
    <name type="scientific">Legionella fallonii LLAP-10</name>
    <dbReference type="NCBI Taxonomy" id="1212491"/>
    <lineage>
        <taxon>Bacteria</taxon>
        <taxon>Pseudomonadati</taxon>
        <taxon>Pseudomonadota</taxon>
        <taxon>Gammaproteobacteria</taxon>
        <taxon>Legionellales</taxon>
        <taxon>Legionellaceae</taxon>
        <taxon>Legionella</taxon>
    </lineage>
</organism>
<keyword evidence="5 8" id="KW-0812">Transmembrane</keyword>
<evidence type="ECO:0000256" key="8">
    <source>
        <dbReference type="SAM" id="Phobius"/>
    </source>
</evidence>
<keyword evidence="7 8" id="KW-0472">Membrane</keyword>
<feature type="transmembrane region" description="Helical" evidence="8">
    <location>
        <begin position="173"/>
        <end position="193"/>
    </location>
</feature>
<feature type="transmembrane region" description="Helical" evidence="8">
    <location>
        <begin position="52"/>
        <end position="70"/>
    </location>
</feature>
<evidence type="ECO:0000256" key="4">
    <source>
        <dbReference type="ARBA" id="ARBA00022679"/>
    </source>
</evidence>
<dbReference type="EMBL" id="LN614827">
    <property type="protein sequence ID" value="CEG55710.1"/>
    <property type="molecule type" value="Genomic_DNA"/>
</dbReference>
<evidence type="ECO:0000313" key="10">
    <source>
        <dbReference type="EMBL" id="CEG55710.1"/>
    </source>
</evidence>
<dbReference type="STRING" id="1212491.LFA_0233"/>
<evidence type="ECO:0000256" key="5">
    <source>
        <dbReference type="ARBA" id="ARBA00022692"/>
    </source>
</evidence>
<dbReference type="GO" id="GO:0009103">
    <property type="term" value="P:lipopolysaccharide biosynthetic process"/>
    <property type="evidence" value="ECO:0007669"/>
    <property type="project" value="UniProtKB-ARBA"/>
</dbReference>
<sequence>MLLPIIFQPNTPLDVCEGFVWGNEWPIGTYKHPPLQAWLLQITYYLFGSSPIGFYGLSALSSGITLWVIYRTGVLLVSPLHGLLAAALAQNIVYFNFLSTEFNPNVLQMLWGAITSYLFAIALLRQHLIYWILLGISFSAGFYSKYSTLIQAIAFLLFLIVQSKARKNLMKSGPYLTLFICVMLYIPHIFWLIQNHFLPQKYIKERLGAVLTFKESLYYLLRFWGVQLLDSFFALLSACLLLYPFQRTRCHSQLDEFYKKTIVQWLAYGPIILLSIFSLASAHKLNDMYGMPYLTFIPLALLSYFKLRAHRVKIFVFVWMAIFIFQIAFYIGLDLLNSKYNNFGPHRTDFPGPELAKKIDAFWHSKTKAPLQYIIGNTWIAGNAAFYSMESKRPHVWINGRKEESLWINPLEVKKYGAMLIWIQDDRNVYAIPKTLANKFPEAQLGDKLTLSWRKHSRKLISIGVAYLPPAS</sequence>
<feature type="transmembrane region" description="Helical" evidence="8">
    <location>
        <begin position="314"/>
        <end position="333"/>
    </location>
</feature>
<dbReference type="KEGG" id="lfa:LFA_0233"/>
<feature type="transmembrane region" description="Helical" evidence="8">
    <location>
        <begin position="109"/>
        <end position="134"/>
    </location>
</feature>
<keyword evidence="3" id="KW-0328">Glycosyltransferase</keyword>
<dbReference type="GO" id="GO:0005886">
    <property type="term" value="C:plasma membrane"/>
    <property type="evidence" value="ECO:0007669"/>
    <property type="project" value="UniProtKB-SubCell"/>
</dbReference>
<evidence type="ECO:0000259" key="9">
    <source>
        <dbReference type="Pfam" id="PF13231"/>
    </source>
</evidence>
<feature type="transmembrane region" description="Helical" evidence="8">
    <location>
        <begin position="289"/>
        <end position="307"/>
    </location>
</feature>
<proteinExistence type="predicted"/>
<keyword evidence="2" id="KW-1003">Cell membrane</keyword>
<feature type="transmembrane region" description="Helical" evidence="8">
    <location>
        <begin position="265"/>
        <end position="283"/>
    </location>
</feature>
<evidence type="ECO:0000256" key="3">
    <source>
        <dbReference type="ARBA" id="ARBA00022676"/>
    </source>
</evidence>
<evidence type="ECO:0000256" key="1">
    <source>
        <dbReference type="ARBA" id="ARBA00004651"/>
    </source>
</evidence>
<evidence type="ECO:0000256" key="2">
    <source>
        <dbReference type="ARBA" id="ARBA00022475"/>
    </source>
</evidence>
<evidence type="ECO:0000256" key="6">
    <source>
        <dbReference type="ARBA" id="ARBA00022989"/>
    </source>
</evidence>
<dbReference type="InterPro" id="IPR050297">
    <property type="entry name" value="LipidA_mod_glycosyltrf_83"/>
</dbReference>
<protein>
    <recommendedName>
        <fullName evidence="9">Glycosyltransferase RgtA/B/C/D-like domain-containing protein</fullName>
    </recommendedName>
</protein>
<evidence type="ECO:0000313" key="11">
    <source>
        <dbReference type="Proteomes" id="UP000032430"/>
    </source>
</evidence>
<dbReference type="GO" id="GO:0016763">
    <property type="term" value="F:pentosyltransferase activity"/>
    <property type="evidence" value="ECO:0007669"/>
    <property type="project" value="TreeGrafter"/>
</dbReference>
<gene>
    <name evidence="10" type="ORF">LFA_0233</name>
</gene>
<feature type="transmembrane region" description="Helical" evidence="8">
    <location>
        <begin position="76"/>
        <end position="97"/>
    </location>
</feature>
<name>A0A098G2J6_9GAMM</name>
<keyword evidence="4" id="KW-0808">Transferase</keyword>
<comment type="subcellular location">
    <subcellularLocation>
        <location evidence="1">Cell membrane</location>
        <topology evidence="1">Multi-pass membrane protein</topology>
    </subcellularLocation>
</comment>
<evidence type="ECO:0000256" key="7">
    <source>
        <dbReference type="ARBA" id="ARBA00023136"/>
    </source>
</evidence>